<evidence type="ECO:0000313" key="1">
    <source>
        <dbReference type="EMBL" id="KAF7815293.1"/>
    </source>
</evidence>
<comment type="caution">
    <text evidence="1">The sequence shown here is derived from an EMBL/GenBank/DDBJ whole genome shotgun (WGS) entry which is preliminary data.</text>
</comment>
<reference evidence="1" key="1">
    <citation type="submission" date="2020-09" db="EMBL/GenBank/DDBJ databases">
        <title>Genome-Enabled Discovery of Anthraquinone Biosynthesis in Senna tora.</title>
        <authorList>
            <person name="Kang S.-H."/>
            <person name="Pandey R.P."/>
            <person name="Lee C.-M."/>
            <person name="Sim J.-S."/>
            <person name="Jeong J.-T."/>
            <person name="Choi B.-S."/>
            <person name="Jung M."/>
            <person name="Ginzburg D."/>
            <person name="Zhao K."/>
            <person name="Won S.Y."/>
            <person name="Oh T.-J."/>
            <person name="Yu Y."/>
            <person name="Kim N.-H."/>
            <person name="Lee O.R."/>
            <person name="Lee T.-H."/>
            <person name="Bashyal P."/>
            <person name="Kim T.-S."/>
            <person name="Lee W.-H."/>
            <person name="Kawkins C."/>
            <person name="Kim C.-K."/>
            <person name="Kim J.S."/>
            <person name="Ahn B.O."/>
            <person name="Rhee S.Y."/>
            <person name="Sohng J.K."/>
        </authorList>
    </citation>
    <scope>NUCLEOTIDE SEQUENCE</scope>
    <source>
        <tissue evidence="1">Leaf</tissue>
    </source>
</reference>
<dbReference type="OrthoDB" id="1436518at2759"/>
<dbReference type="EMBL" id="JAAIUW010000009">
    <property type="protein sequence ID" value="KAF7815293.1"/>
    <property type="molecule type" value="Genomic_DNA"/>
</dbReference>
<keyword evidence="2" id="KW-1185">Reference proteome</keyword>
<dbReference type="Proteomes" id="UP000634136">
    <property type="component" value="Unassembled WGS sequence"/>
</dbReference>
<proteinExistence type="predicted"/>
<accession>A0A834T500</accession>
<evidence type="ECO:0000313" key="2">
    <source>
        <dbReference type="Proteomes" id="UP000634136"/>
    </source>
</evidence>
<organism evidence="1 2">
    <name type="scientific">Senna tora</name>
    <dbReference type="NCBI Taxonomy" id="362788"/>
    <lineage>
        <taxon>Eukaryota</taxon>
        <taxon>Viridiplantae</taxon>
        <taxon>Streptophyta</taxon>
        <taxon>Embryophyta</taxon>
        <taxon>Tracheophyta</taxon>
        <taxon>Spermatophyta</taxon>
        <taxon>Magnoliopsida</taxon>
        <taxon>eudicotyledons</taxon>
        <taxon>Gunneridae</taxon>
        <taxon>Pentapetalae</taxon>
        <taxon>rosids</taxon>
        <taxon>fabids</taxon>
        <taxon>Fabales</taxon>
        <taxon>Fabaceae</taxon>
        <taxon>Caesalpinioideae</taxon>
        <taxon>Cassia clade</taxon>
        <taxon>Senna</taxon>
    </lineage>
</organism>
<dbReference type="AlphaFoldDB" id="A0A834T500"/>
<name>A0A834T500_9FABA</name>
<sequence>MATEVETAKKLSCEVVIVECDTKKIVEMANENFENVSVLGMLVNNLRRAEKKL</sequence>
<protein>
    <submittedName>
        <fullName evidence="1">Uncharacterized protein</fullName>
    </submittedName>
</protein>
<gene>
    <name evidence="1" type="ORF">G2W53_029262</name>
</gene>